<accession>A0ACD4R686</accession>
<proteinExistence type="predicted"/>
<keyword evidence="2" id="KW-1185">Reference proteome</keyword>
<sequence length="1051" mass="119566">MIRIKIVLIALVVLLQLQMTAGIQIGNAENDRVSAGLSDDYGKKLDSFIKKQMKEGKIPGMSVVVVKGDQAVYKKGFGYSDIKTKQPATDQTLFEIGSNSKSFTALAIYTLAEKNLIDLKEPVKKYLPWFQMKYVGEYKGQQLNKNVDITLEQLLYHTSGIPFQTIGDIPVANDDDALENTVRKLINKKLETYPGEQFTYASINYDILGLVIQTVTNQSFEKYIENNILVPFEMDNTYLFREKAAKYEMSKGYKINFLRPKEFNAPIYRGNTPAGYFISNADDMEKWLRMQFGMYKLSDGQQKAIQKTHIPNRSVPPSADGSSYAGGWEVYQNGSGEISHAGSNPNFSSFIVFRPQEKIGVAVMANMNSSYTQNIGQGIIDILSEKELVNNTKDMYKSIDAFSFTLLLFMIPFSCLTLYFIFQIIIQVYQKKRNLEENRVKRIGVPFIMVVFSLFTGYSLFKVPSVFFTGLTWDFVNVWAPDSMSLAAWATLIGIVLFSIYLSLITIFPLYKNKNLFPLFVLSVTSGFGNAMIIFIINEALNSSNDSNNSLFLYFVLGIIIYVLAQKLVRTQLITLTNNLIYEQRLILLDKILNNPYEKIERMESEKIQTILNNDTEAISNHAPAIITGLTDSITLLCCLVYLGVINVFGLLISIGVILVAAGMYYVAGRSANNLWEQTRNIQNTFFRYINDLIGGYKELSIGKAKREEFREDMKESCGEYKDKRIKGGLKFANVFIIGELLFVMVIGAVTFLFPILFKEVQSEFLRSYVFVFLYMTGPIHSILNAIPNAIQMKISWKRIKAFSESLNADEADKKETISILKTPLRLKLEFENLEYQYDSDHEESFQVGPIDLQLKSGEIVFITGGNGSGKSTLAKLITGLYTNKSGDIFVNNQKISQKELKELYSAIFSDYYLFTKVYGIDCSSKQEEIKKYLKILRIDEKIQIQNGEFSTTKLSTGQRKRLALLISYLEDKPIYLFDEWAADQDPEFRYFFYMELLPDLKAQGKCVIAITHDDRYFHLADKVIKMESGKVVDEVQHDHLKEELTDGKIG</sequence>
<evidence type="ECO:0000313" key="1">
    <source>
        <dbReference type="EMBL" id="WHZ55985.1"/>
    </source>
</evidence>
<dbReference type="Proteomes" id="UP001226091">
    <property type="component" value="Chromosome"/>
</dbReference>
<dbReference type="EMBL" id="CP126116">
    <property type="protein sequence ID" value="WHZ55985.1"/>
    <property type="molecule type" value="Genomic_DNA"/>
</dbReference>
<evidence type="ECO:0000313" key="2">
    <source>
        <dbReference type="Proteomes" id="UP001226091"/>
    </source>
</evidence>
<gene>
    <name evidence="1" type="ORF">QLQ22_14835</name>
</gene>
<protein>
    <submittedName>
        <fullName evidence="1">Cyclic peptide export ABC transporter</fullName>
    </submittedName>
</protein>
<organism evidence="1 2">
    <name type="scientific">Metabacillus hrfriensis</name>
    <dbReference type="NCBI Taxonomy" id="3048891"/>
    <lineage>
        <taxon>Bacteria</taxon>
        <taxon>Bacillati</taxon>
        <taxon>Bacillota</taxon>
        <taxon>Bacilli</taxon>
        <taxon>Bacillales</taxon>
        <taxon>Bacillaceae</taxon>
        <taxon>Metabacillus</taxon>
    </lineage>
</organism>
<name>A0ACD4R686_9BACI</name>
<reference evidence="2" key="1">
    <citation type="journal article" date="2025" name="Aquaculture">
        <title>Assessment of the bioflocculant production and safety properties of Metabacillus hrfriensis sp. nov. based on phenotypic and whole-genome sequencing analysis.</title>
        <authorList>
            <person name="Zhang R."/>
            <person name="Zhao Z."/>
            <person name="Luo L."/>
            <person name="Wang S."/>
            <person name="Guo K."/>
            <person name="Xu W."/>
        </authorList>
    </citation>
    <scope>NUCLEOTIDE SEQUENCE [LARGE SCALE GENOMIC DNA]</scope>
    <source>
        <strain evidence="2">CT-WN-B3</strain>
    </source>
</reference>